<dbReference type="OrthoDB" id="5794824at2759"/>
<dbReference type="WBParaSite" id="SRAE_1000154100.1">
    <property type="protein sequence ID" value="SRAE_1000154100.1"/>
    <property type="gene ID" value="WBGene00258148"/>
</dbReference>
<evidence type="ECO:0000313" key="2">
    <source>
        <dbReference type="EMBL" id="CEF63278.1"/>
    </source>
</evidence>
<proteinExistence type="predicted"/>
<evidence type="ECO:0000256" key="1">
    <source>
        <dbReference type="SAM" id="MobiDB-lite"/>
    </source>
</evidence>
<protein>
    <submittedName>
        <fullName evidence="2 4">Uncharacterized protein</fullName>
    </submittedName>
</protein>
<dbReference type="WormBase" id="SRAE_1000154100">
    <property type="protein sequence ID" value="SRP04148"/>
    <property type="gene ID" value="WBGene00258148"/>
</dbReference>
<feature type="region of interest" description="Disordered" evidence="1">
    <location>
        <begin position="1"/>
        <end position="22"/>
    </location>
</feature>
<dbReference type="GeneID" id="36375643"/>
<evidence type="ECO:0000313" key="5">
    <source>
        <dbReference type="WormBase" id="SRAE_1000154100"/>
    </source>
</evidence>
<dbReference type="PANTHER" id="PTHR36520">
    <property type="entry name" value="PROTEIN CBG13000-RELATED"/>
    <property type="match status" value="1"/>
</dbReference>
<sequence length="341" mass="38884">MLLERINSQNNNEDDTDNYNEDDMNIMTLSNDVNKYYNYLYKKMVQNGVKTSEKDKEIPLQDQLIDIPVIESNIEVPGPFEALPGRSYKNDYVPLFPLSSQYTGGFDYDPLEGRHFGGDFGVSIPSWGIMNIQGHIAKRWQDTTGTFGYLAHPVNMLGFDKKDYLRLINNPSMLHNREIQPTIGLGKIPRNYVPLSCKAPFCNPYKSTFGVGVDIDGGGIDGINGDFQIDVPVSKNVAFQLPIGGNIYYDLENVTVTYGQHISPIDPQKSLFIDDNFHSRIKRNINYNIYPEIFKKFSVKYLVPEFIEIPLVYKLYPYMKPIYISSIKKRISSISSPNLVK</sequence>
<name>A0A090MW05_STRRB</name>
<keyword evidence="3" id="KW-1185">Reference proteome</keyword>
<dbReference type="PANTHER" id="PTHR36520:SF2">
    <property type="entry name" value="CONSERVED SECRETED PROTEIN"/>
    <property type="match status" value="1"/>
</dbReference>
<organism evidence="2">
    <name type="scientific">Strongyloides ratti</name>
    <name type="common">Parasitic roundworm</name>
    <dbReference type="NCBI Taxonomy" id="34506"/>
    <lineage>
        <taxon>Eukaryota</taxon>
        <taxon>Metazoa</taxon>
        <taxon>Ecdysozoa</taxon>
        <taxon>Nematoda</taxon>
        <taxon>Chromadorea</taxon>
        <taxon>Rhabditida</taxon>
        <taxon>Tylenchina</taxon>
        <taxon>Panagrolaimomorpha</taxon>
        <taxon>Strongyloidoidea</taxon>
        <taxon>Strongyloididae</taxon>
        <taxon>Strongyloides</taxon>
    </lineage>
</organism>
<evidence type="ECO:0000313" key="3">
    <source>
        <dbReference type="Proteomes" id="UP000035682"/>
    </source>
</evidence>
<dbReference type="EMBL" id="LN609528">
    <property type="protein sequence ID" value="CEF63278.1"/>
    <property type="molecule type" value="Genomic_DNA"/>
</dbReference>
<gene>
    <name evidence="2 4 5" type="ORF">SRAE_1000154100</name>
</gene>
<dbReference type="Proteomes" id="UP000035682">
    <property type="component" value="Unplaced"/>
</dbReference>
<dbReference type="RefSeq" id="XP_024502480.1">
    <property type="nucleotide sequence ID" value="XM_024648510.1"/>
</dbReference>
<accession>A0A090MW05</accession>
<dbReference type="CTD" id="36375643"/>
<evidence type="ECO:0000313" key="4">
    <source>
        <dbReference type="WBParaSite" id="SRAE_1000154100.1"/>
    </source>
</evidence>
<dbReference type="AlphaFoldDB" id="A0A090MW05"/>
<reference evidence="4" key="2">
    <citation type="submission" date="2020-12" db="UniProtKB">
        <authorList>
            <consortium name="WormBaseParasite"/>
        </authorList>
    </citation>
    <scope>IDENTIFICATION</scope>
</reference>
<reference evidence="2 3" key="1">
    <citation type="submission" date="2014-09" db="EMBL/GenBank/DDBJ databases">
        <authorList>
            <person name="Martin A.A."/>
        </authorList>
    </citation>
    <scope>NUCLEOTIDE SEQUENCE</scope>
    <source>
        <strain evidence="3">ED321</strain>
        <strain evidence="2">ED321 Heterogonic</strain>
    </source>
</reference>
<feature type="compositionally biased region" description="Acidic residues" evidence="1">
    <location>
        <begin position="12"/>
        <end position="22"/>
    </location>
</feature>